<evidence type="ECO:0000256" key="2">
    <source>
        <dbReference type="ARBA" id="ARBA00022475"/>
    </source>
</evidence>
<feature type="transmembrane region" description="Helical" evidence="3">
    <location>
        <begin position="477"/>
        <end position="500"/>
    </location>
</feature>
<dbReference type="AlphaFoldDB" id="A0A427Y342"/>
<evidence type="ECO:0000313" key="5">
    <source>
        <dbReference type="EMBL" id="RSH85489.1"/>
    </source>
</evidence>
<dbReference type="OrthoDB" id="546893at2759"/>
<keyword evidence="3" id="KW-1133">Transmembrane helix</keyword>
<name>A0A427Y342_9TREE</name>
<feature type="transmembrane region" description="Helical" evidence="3">
    <location>
        <begin position="299"/>
        <end position="324"/>
    </location>
</feature>
<evidence type="ECO:0000313" key="6">
    <source>
        <dbReference type="Proteomes" id="UP000279259"/>
    </source>
</evidence>
<dbReference type="PANTHER" id="PTHR43702">
    <property type="entry name" value="L-FUCOSE-PROTON SYMPORTER"/>
    <property type="match status" value="1"/>
</dbReference>
<reference evidence="5 6" key="1">
    <citation type="submission" date="2018-11" db="EMBL/GenBank/DDBJ databases">
        <title>Genome sequence of Saitozyma podzolica DSM 27192.</title>
        <authorList>
            <person name="Aliyu H."/>
            <person name="Gorte O."/>
            <person name="Ochsenreither K."/>
        </authorList>
    </citation>
    <scope>NUCLEOTIDE SEQUENCE [LARGE SCALE GENOMIC DNA]</scope>
    <source>
        <strain evidence="5 6">DSM 27192</strain>
    </source>
</reference>
<keyword evidence="3" id="KW-0812">Transmembrane</keyword>
<feature type="domain" description="CHAT" evidence="4">
    <location>
        <begin position="167"/>
        <end position="248"/>
    </location>
</feature>
<comment type="subcellular location">
    <subcellularLocation>
        <location evidence="1">Cell inner membrane</location>
        <topology evidence="1">Multi-pass membrane protein</topology>
    </subcellularLocation>
</comment>
<keyword evidence="2" id="KW-1003">Cell membrane</keyword>
<evidence type="ECO:0000259" key="4">
    <source>
        <dbReference type="Pfam" id="PF12770"/>
    </source>
</evidence>
<dbReference type="Proteomes" id="UP000279259">
    <property type="component" value="Unassembled WGS sequence"/>
</dbReference>
<comment type="caution">
    <text evidence="5">The sequence shown here is derived from an EMBL/GenBank/DDBJ whole genome shotgun (WGS) entry which is preliminary data.</text>
</comment>
<keyword evidence="3" id="KW-0472">Membrane</keyword>
<dbReference type="STRING" id="1890683.A0A427Y342"/>
<dbReference type="PANTHER" id="PTHR43702:SF13">
    <property type="entry name" value="MONOSACCHARIDE TRANSPORTER, PUTATIVE (AFU_ORTHOLOGUE AFUA_4G06630)-RELATED"/>
    <property type="match status" value="1"/>
</dbReference>
<sequence length="526" mass="57943">MNDSVFISVEEAASSSNSVEVVLRSHRSGDGPDPPLRRTLSVPNDTEEKEVAWYLEEYLNHPFSMTKAERARSHISRYTSLLVGQLQIEDWLRAESGLTRAVLEILHGPSVSRIYWEALEAPELWPTDVQAPQCIKILSVVARRDRDQIDPRFTCGPLLQKAHQDTTGSVSVDIARPGTRDEFLRCLREKDYDIVHLDVHGQARNGRARLSFQDPSSDSTVEVSADEIGHALSVNRVKLVVMNACQMSILFFLWGFAYALVGSLSVQIQDLLAYPPSHTIALHDAYWGAYFPSSVLRSYAGFFVSNFILALGISCLEVAANLFIALDGPGELSEAPLNFAQGLNGVALFAGIDQLDLFSVQWCYFTVALFVVSLAIIFYYVPLSEAGDDDLETMALQRLTTLALTLETGRSASELDDSSSGLCFVGITPRITIGVCMLGAFATSVLVAMLLLYCFFEGPVFPTYFAMIMRGQGKHTKFAAAATTTTIAGFALWTSVVYGIQQQRPAFSRSALLVVVILSESRRYGQ</sequence>
<feature type="transmembrane region" description="Helical" evidence="3">
    <location>
        <begin position="362"/>
        <end position="381"/>
    </location>
</feature>
<organism evidence="5 6">
    <name type="scientific">Saitozyma podzolica</name>
    <dbReference type="NCBI Taxonomy" id="1890683"/>
    <lineage>
        <taxon>Eukaryota</taxon>
        <taxon>Fungi</taxon>
        <taxon>Dikarya</taxon>
        <taxon>Basidiomycota</taxon>
        <taxon>Agaricomycotina</taxon>
        <taxon>Tremellomycetes</taxon>
        <taxon>Tremellales</taxon>
        <taxon>Trimorphomycetaceae</taxon>
        <taxon>Saitozyma</taxon>
    </lineage>
</organism>
<keyword evidence="6" id="KW-1185">Reference proteome</keyword>
<dbReference type="InterPro" id="IPR036259">
    <property type="entry name" value="MFS_trans_sf"/>
</dbReference>
<accession>A0A427Y342</accession>
<proteinExistence type="predicted"/>
<dbReference type="Gene3D" id="1.20.1250.20">
    <property type="entry name" value="MFS general substrate transporter like domains"/>
    <property type="match status" value="2"/>
</dbReference>
<evidence type="ECO:0000256" key="3">
    <source>
        <dbReference type="SAM" id="Phobius"/>
    </source>
</evidence>
<dbReference type="InterPro" id="IPR050375">
    <property type="entry name" value="MFS_TsgA-like"/>
</dbReference>
<dbReference type="Pfam" id="PF12770">
    <property type="entry name" value="CHAT"/>
    <property type="match status" value="1"/>
</dbReference>
<evidence type="ECO:0000256" key="1">
    <source>
        <dbReference type="ARBA" id="ARBA00004429"/>
    </source>
</evidence>
<dbReference type="InterPro" id="IPR024983">
    <property type="entry name" value="CHAT_dom"/>
</dbReference>
<feature type="transmembrane region" description="Helical" evidence="3">
    <location>
        <begin position="431"/>
        <end position="456"/>
    </location>
</feature>
<gene>
    <name evidence="5" type="ORF">EHS25_004885</name>
</gene>
<dbReference type="GO" id="GO:0005886">
    <property type="term" value="C:plasma membrane"/>
    <property type="evidence" value="ECO:0007669"/>
    <property type="project" value="UniProtKB-SubCell"/>
</dbReference>
<dbReference type="EMBL" id="RSCD01000020">
    <property type="protein sequence ID" value="RSH85489.1"/>
    <property type="molecule type" value="Genomic_DNA"/>
</dbReference>
<protein>
    <recommendedName>
        <fullName evidence="4">CHAT domain-containing protein</fullName>
    </recommendedName>
</protein>
<feature type="transmembrane region" description="Helical" evidence="3">
    <location>
        <begin position="239"/>
        <end position="261"/>
    </location>
</feature>